<dbReference type="AlphaFoldDB" id="A0A7W4UTC0"/>
<dbReference type="SMART" id="SM00344">
    <property type="entry name" value="HTH_ASNC"/>
    <property type="match status" value="1"/>
</dbReference>
<protein>
    <submittedName>
        <fullName evidence="5">DNA-binding Lrp family transcriptional regulator</fullName>
    </submittedName>
</protein>
<dbReference type="GO" id="GO:0043200">
    <property type="term" value="P:response to amino acid"/>
    <property type="evidence" value="ECO:0007669"/>
    <property type="project" value="TreeGrafter"/>
</dbReference>
<keyword evidence="2 5" id="KW-0238">DNA-binding</keyword>
<dbReference type="InterPro" id="IPR036390">
    <property type="entry name" value="WH_DNA-bd_sf"/>
</dbReference>
<name>A0A7W4UTC0_LEIAQ</name>
<evidence type="ECO:0000313" key="6">
    <source>
        <dbReference type="Proteomes" id="UP000538196"/>
    </source>
</evidence>
<dbReference type="GO" id="GO:0005829">
    <property type="term" value="C:cytosol"/>
    <property type="evidence" value="ECO:0007669"/>
    <property type="project" value="TreeGrafter"/>
</dbReference>
<sequence>MRTFDSTDRRILVALADDPRSTNVSLADRLGLSRNTVQARLAELDRSGAFLSFERRIDARAAGYPLAAYVTVHVQQQLLAAIVEHLTGIPEIVEAHGLSGSSDLLLRVLARDAEDLFRITGAIQSTEGVVRAETSLDMGELIPFRLRPLLTRD</sequence>
<dbReference type="InterPro" id="IPR019888">
    <property type="entry name" value="Tscrpt_reg_AsnC-like"/>
</dbReference>
<dbReference type="RefSeq" id="WP_021764742.1">
    <property type="nucleotide sequence ID" value="NZ_JACHVP010000001.1"/>
</dbReference>
<dbReference type="SUPFAM" id="SSF54909">
    <property type="entry name" value="Dimeric alpha+beta barrel"/>
    <property type="match status" value="1"/>
</dbReference>
<dbReference type="InterPro" id="IPR011008">
    <property type="entry name" value="Dimeric_a/b-barrel"/>
</dbReference>
<dbReference type="Gene3D" id="3.30.70.920">
    <property type="match status" value="1"/>
</dbReference>
<dbReference type="Proteomes" id="UP000538196">
    <property type="component" value="Unassembled WGS sequence"/>
</dbReference>
<dbReference type="InterPro" id="IPR000485">
    <property type="entry name" value="AsnC-type_HTH_dom"/>
</dbReference>
<dbReference type="InterPro" id="IPR019887">
    <property type="entry name" value="Tscrpt_reg_AsnC/Lrp_C"/>
</dbReference>
<evidence type="ECO:0000256" key="1">
    <source>
        <dbReference type="ARBA" id="ARBA00023015"/>
    </source>
</evidence>
<evidence type="ECO:0000313" key="5">
    <source>
        <dbReference type="EMBL" id="MBB2965924.1"/>
    </source>
</evidence>
<dbReference type="PANTHER" id="PTHR30154:SF34">
    <property type="entry name" value="TRANSCRIPTIONAL REGULATOR AZLB"/>
    <property type="match status" value="1"/>
</dbReference>
<dbReference type="EMBL" id="JACHVP010000001">
    <property type="protein sequence ID" value="MBB2965924.1"/>
    <property type="molecule type" value="Genomic_DNA"/>
</dbReference>
<keyword evidence="6" id="KW-1185">Reference proteome</keyword>
<evidence type="ECO:0000256" key="3">
    <source>
        <dbReference type="ARBA" id="ARBA00023163"/>
    </source>
</evidence>
<keyword evidence="3" id="KW-0804">Transcription</keyword>
<organism evidence="5 6">
    <name type="scientific">Leifsonia aquatica</name>
    <name type="common">Corynebacterium aquaticum</name>
    <dbReference type="NCBI Taxonomy" id="144185"/>
    <lineage>
        <taxon>Bacteria</taxon>
        <taxon>Bacillati</taxon>
        <taxon>Actinomycetota</taxon>
        <taxon>Actinomycetes</taxon>
        <taxon>Micrococcales</taxon>
        <taxon>Microbacteriaceae</taxon>
        <taxon>Leifsonia</taxon>
    </lineage>
</organism>
<dbReference type="PROSITE" id="PS50956">
    <property type="entry name" value="HTH_ASNC_2"/>
    <property type="match status" value="1"/>
</dbReference>
<dbReference type="Gene3D" id="1.10.10.10">
    <property type="entry name" value="Winged helix-like DNA-binding domain superfamily/Winged helix DNA-binding domain"/>
    <property type="match status" value="1"/>
</dbReference>
<dbReference type="InterPro" id="IPR036388">
    <property type="entry name" value="WH-like_DNA-bd_sf"/>
</dbReference>
<comment type="caution">
    <text evidence="5">The sequence shown here is derived from an EMBL/GenBank/DDBJ whole genome shotgun (WGS) entry which is preliminary data.</text>
</comment>
<keyword evidence="1" id="KW-0805">Transcription regulation</keyword>
<evidence type="ECO:0000259" key="4">
    <source>
        <dbReference type="PROSITE" id="PS50956"/>
    </source>
</evidence>
<proteinExistence type="predicted"/>
<gene>
    <name evidence="5" type="ORF">FHX33_000656</name>
</gene>
<dbReference type="Pfam" id="PF13412">
    <property type="entry name" value="HTH_24"/>
    <property type="match status" value="1"/>
</dbReference>
<dbReference type="Pfam" id="PF01037">
    <property type="entry name" value="AsnC_trans_reg"/>
    <property type="match status" value="1"/>
</dbReference>
<dbReference type="GO" id="GO:0043565">
    <property type="term" value="F:sequence-specific DNA binding"/>
    <property type="evidence" value="ECO:0007669"/>
    <property type="project" value="InterPro"/>
</dbReference>
<dbReference type="PRINTS" id="PR00033">
    <property type="entry name" value="HTHASNC"/>
</dbReference>
<dbReference type="PANTHER" id="PTHR30154">
    <property type="entry name" value="LEUCINE-RESPONSIVE REGULATORY PROTEIN"/>
    <property type="match status" value="1"/>
</dbReference>
<reference evidence="5 6" key="1">
    <citation type="submission" date="2020-08" db="EMBL/GenBank/DDBJ databases">
        <title>Sequencing the genomes of 1000 actinobacteria strains.</title>
        <authorList>
            <person name="Klenk H.-P."/>
        </authorList>
    </citation>
    <scope>NUCLEOTIDE SEQUENCE [LARGE SCALE GENOMIC DNA]</scope>
    <source>
        <strain evidence="5 6">DSM 20146</strain>
    </source>
</reference>
<feature type="domain" description="HTH asnC-type" evidence="4">
    <location>
        <begin position="4"/>
        <end position="65"/>
    </location>
</feature>
<dbReference type="SUPFAM" id="SSF46785">
    <property type="entry name" value="Winged helix' DNA-binding domain"/>
    <property type="match status" value="1"/>
</dbReference>
<evidence type="ECO:0000256" key="2">
    <source>
        <dbReference type="ARBA" id="ARBA00023125"/>
    </source>
</evidence>
<accession>A0A7W4UTC0</accession>